<dbReference type="Gene3D" id="3.10.450.700">
    <property type="match status" value="1"/>
</dbReference>
<dbReference type="Gene3D" id="3.40.50.450">
    <property type="match status" value="1"/>
</dbReference>
<dbReference type="InterPro" id="IPR006628">
    <property type="entry name" value="PUR-bd_fam"/>
</dbReference>
<dbReference type="GO" id="GO:0032422">
    <property type="term" value="F:purine-rich negative regulatory element binding"/>
    <property type="evidence" value="ECO:0007669"/>
    <property type="project" value="InterPro"/>
</dbReference>
<comment type="caution">
    <text evidence="3">The sequence shown here is derived from an EMBL/GenBank/DDBJ whole genome shotgun (WGS) entry which is preliminary data.</text>
</comment>
<dbReference type="RefSeq" id="WP_050442181.1">
    <property type="nucleotide sequence ID" value="NZ_JGDM01000074.1"/>
</dbReference>
<dbReference type="Proteomes" id="UP000022272">
    <property type="component" value="Unassembled WGS sequence"/>
</dbReference>
<sequence length="254" mass="29321">MNTPLQPYRIGNSTLLSNRKTTAFLCSRQVPENKIPPIYNWINQLSPEKDCILCGNHSRMEQEVFNILLEKKIPVILALAEGMKKEWDNKVKLALEENRMLIVTTCDDKIHRINHQSAYDRNETILSLADDIIIGYCTPGGNIDRQTKGKTNITYLQKSDYLSTELIFTDKVADSDVMIYRTSTKKGKIFLDIKQESSGQEYLKITQSKPQGNSAFHRETIFIDKNEVLQFKEELEKVIDYWKISTIKKNQTPI</sequence>
<accession>A0A016A9J8</accession>
<dbReference type="GO" id="GO:0000977">
    <property type="term" value="F:RNA polymerase II transcription regulatory region sequence-specific DNA binding"/>
    <property type="evidence" value="ECO:0007669"/>
    <property type="project" value="InterPro"/>
</dbReference>
<evidence type="ECO:0000313" key="3">
    <source>
        <dbReference type="EMBL" id="EXZ43744.1"/>
    </source>
</evidence>
<dbReference type="PATRIC" id="fig|1339280.3.peg.2880"/>
<dbReference type="EMBL" id="JGDM01000074">
    <property type="protein sequence ID" value="EXZ43744.1"/>
    <property type="molecule type" value="Genomic_DNA"/>
</dbReference>
<protein>
    <recommendedName>
        <fullName evidence="5">DUF3276 family protein</fullName>
    </recommendedName>
</protein>
<evidence type="ECO:0000256" key="2">
    <source>
        <dbReference type="ARBA" id="ARBA00023125"/>
    </source>
</evidence>
<comment type="similarity">
    <text evidence="1">Belongs to the PUR DNA-binding protein family.</text>
</comment>
<proteinExistence type="inferred from homology"/>
<dbReference type="AlphaFoldDB" id="A0A016A9J8"/>
<organism evidence="3 4">
    <name type="scientific">Bacteroides fragilis str. 2-F-2 #4</name>
    <dbReference type="NCBI Taxonomy" id="1339280"/>
    <lineage>
        <taxon>Bacteria</taxon>
        <taxon>Pseudomonadati</taxon>
        <taxon>Bacteroidota</taxon>
        <taxon>Bacteroidia</taxon>
        <taxon>Bacteroidales</taxon>
        <taxon>Bacteroidaceae</taxon>
        <taxon>Bacteroides</taxon>
    </lineage>
</organism>
<evidence type="ECO:0008006" key="5">
    <source>
        <dbReference type="Google" id="ProtNLM"/>
    </source>
</evidence>
<reference evidence="3 4" key="1">
    <citation type="submission" date="2014-02" db="EMBL/GenBank/DDBJ databases">
        <authorList>
            <person name="Sears C."/>
            <person name="Carroll K."/>
            <person name="Sack B.R."/>
            <person name="Qadri F."/>
            <person name="Myers L.L."/>
            <person name="Chung G.-T."/>
            <person name="Escheverria P."/>
            <person name="Fraser C.M."/>
            <person name="Sadzewicz L."/>
            <person name="Shefchek K.A."/>
            <person name="Tallon L."/>
            <person name="Das S.P."/>
            <person name="Daugherty S."/>
            <person name="Mongodin E.F."/>
        </authorList>
    </citation>
    <scope>NUCLEOTIDE SEQUENCE [LARGE SCALE GENOMIC DNA]</scope>
    <source>
        <strain evidence="3 4">2-F-2 #4</strain>
    </source>
</reference>
<evidence type="ECO:0000256" key="1">
    <source>
        <dbReference type="ARBA" id="ARBA00009251"/>
    </source>
</evidence>
<evidence type="ECO:0000313" key="4">
    <source>
        <dbReference type="Proteomes" id="UP000022272"/>
    </source>
</evidence>
<gene>
    <name evidence="3" type="ORF">M076_3019</name>
</gene>
<name>A0A016A9J8_BACFG</name>
<dbReference type="Pfam" id="PF11680">
    <property type="entry name" value="DUF3276"/>
    <property type="match status" value="1"/>
</dbReference>
<keyword evidence="2" id="KW-0238">DNA-binding</keyword>